<feature type="coiled-coil region" evidence="1">
    <location>
        <begin position="98"/>
        <end position="174"/>
    </location>
</feature>
<dbReference type="EMBL" id="HBET01024792">
    <property type="protein sequence ID" value="CAD8572377.1"/>
    <property type="molecule type" value="Transcribed_RNA"/>
</dbReference>
<keyword evidence="1" id="KW-0175">Coiled coil</keyword>
<evidence type="ECO:0000256" key="2">
    <source>
        <dbReference type="SAM" id="MobiDB-lite"/>
    </source>
</evidence>
<organism evidence="4">
    <name type="scientific">Cafeteria roenbergensis</name>
    <name type="common">Marine flagellate</name>
    <dbReference type="NCBI Taxonomy" id="33653"/>
    <lineage>
        <taxon>Eukaryota</taxon>
        <taxon>Sar</taxon>
        <taxon>Stramenopiles</taxon>
        <taxon>Bigyra</taxon>
        <taxon>Opalozoa</taxon>
        <taxon>Bicosoecida</taxon>
        <taxon>Cafeteriaceae</taxon>
        <taxon>Cafeteria</taxon>
    </lineage>
</organism>
<evidence type="ECO:0000313" key="4">
    <source>
        <dbReference type="EMBL" id="CAD8572377.1"/>
    </source>
</evidence>
<feature type="compositionally biased region" description="Low complexity" evidence="2">
    <location>
        <begin position="228"/>
        <end position="244"/>
    </location>
</feature>
<evidence type="ECO:0000256" key="1">
    <source>
        <dbReference type="SAM" id="Coils"/>
    </source>
</evidence>
<feature type="compositionally biased region" description="Pro residues" evidence="2">
    <location>
        <begin position="216"/>
        <end position="227"/>
    </location>
</feature>
<sequence length="319" mass="33296">MAGRVKELESLSLAATSREESLLQRMSQIKEAADEELEAMSRRLSASEADSAARADALEALHSQCETLRARLAALRPSVSSAAAADDDSLAASKHQELLTALNQLEEASEAKSSLQAELLATQQAASSLRAEVDDLRVRNEHAQALVRRRTTELQATREALDKARTEAAHAAQARSDARETAVPPRPAELALAQLQTPTKAGLATDIAIPVAGSPPARPRASVPPAPSSIAPGAASSSSGSHAGDVGEGATASRDRLGLGPASLSWRTLGRAIRSGAMRGELNKRGLQLSRTPIGALVLWAIVATFLVVVLSAFCDSSA</sequence>
<evidence type="ECO:0000256" key="3">
    <source>
        <dbReference type="SAM" id="Phobius"/>
    </source>
</evidence>
<feature type="region of interest" description="Disordered" evidence="2">
    <location>
        <begin position="211"/>
        <end position="257"/>
    </location>
</feature>
<name>A0A7S0K8M2_CAFRO</name>
<accession>A0A7S0K8M2</accession>
<feature type="transmembrane region" description="Helical" evidence="3">
    <location>
        <begin position="294"/>
        <end position="314"/>
    </location>
</feature>
<protein>
    <submittedName>
        <fullName evidence="4">Uncharacterized protein</fullName>
    </submittedName>
</protein>
<proteinExistence type="predicted"/>
<feature type="coiled-coil region" evidence="1">
    <location>
        <begin position="23"/>
        <end position="50"/>
    </location>
</feature>
<dbReference type="AlphaFoldDB" id="A0A7S0K8M2"/>
<reference evidence="4" key="1">
    <citation type="submission" date="2021-01" db="EMBL/GenBank/DDBJ databases">
        <authorList>
            <person name="Corre E."/>
            <person name="Pelletier E."/>
            <person name="Niang G."/>
            <person name="Scheremetjew M."/>
            <person name="Finn R."/>
            <person name="Kale V."/>
            <person name="Holt S."/>
            <person name="Cochrane G."/>
            <person name="Meng A."/>
            <person name="Brown T."/>
            <person name="Cohen L."/>
        </authorList>
    </citation>
    <scope>NUCLEOTIDE SEQUENCE</scope>
    <source>
        <strain evidence="4">E4-10</strain>
    </source>
</reference>
<gene>
    <name evidence="4" type="ORF">CROE0942_LOCUS16757</name>
</gene>
<keyword evidence="3" id="KW-0472">Membrane</keyword>
<keyword evidence="3" id="KW-0812">Transmembrane</keyword>
<keyword evidence="3" id="KW-1133">Transmembrane helix</keyword>